<evidence type="ECO:0000256" key="3">
    <source>
        <dbReference type="ARBA" id="ARBA00022692"/>
    </source>
</evidence>
<evidence type="ECO:0000313" key="9">
    <source>
        <dbReference type="EMBL" id="RUS75993.1"/>
    </source>
</evidence>
<dbReference type="InterPro" id="IPR033580">
    <property type="entry name" value="Nurim-like"/>
</dbReference>
<keyword evidence="10" id="KW-1185">Reference proteome</keyword>
<feature type="transmembrane region" description="Helical" evidence="8">
    <location>
        <begin position="16"/>
        <end position="37"/>
    </location>
</feature>
<sequence length="272" mass="31446">MLSFFKPGVFWLLKNAHYVCCICIVVAAVTSVGNFQVFISKQTLNNRDQESSVLVRFLWDAALLLGFMGQHTLMATLWVKNKLASWLGITVSQRLLYTAASSFTLLFCILRWHVIPEAGLWVIDTSERWLLWLMFLLLHVVAWFLWTLQVLLMDVGEMLGVSQCSMSCYRSFTRSVTTTRARLSPCRARFSPQLQDLYSRLRHPGTLLVTLLLWVHPLMTLDRVLLACWFSCYMVYRHGTTHTHYAFAESYFKRSFVKKQAASSVECDFVED</sequence>
<evidence type="ECO:0000256" key="8">
    <source>
        <dbReference type="SAM" id="Phobius"/>
    </source>
</evidence>
<keyword evidence="3 8" id="KW-0812">Transmembrane</keyword>
<proteinExistence type="inferred from homology"/>
<dbReference type="GO" id="GO:0005637">
    <property type="term" value="C:nuclear inner membrane"/>
    <property type="evidence" value="ECO:0007669"/>
    <property type="project" value="UniProtKB-SubCell"/>
</dbReference>
<accession>A0A433T346</accession>
<keyword evidence="4 8" id="KW-1133">Transmembrane helix</keyword>
<feature type="transmembrane region" description="Helical" evidence="8">
    <location>
        <begin position="57"/>
        <end position="79"/>
    </location>
</feature>
<dbReference type="PANTHER" id="PTHR31040">
    <property type="entry name" value="NURIM"/>
    <property type="match status" value="1"/>
</dbReference>
<evidence type="ECO:0000256" key="5">
    <source>
        <dbReference type="ARBA" id="ARBA00023136"/>
    </source>
</evidence>
<feature type="transmembrane region" description="Helical" evidence="8">
    <location>
        <begin position="211"/>
        <end position="236"/>
    </location>
</feature>
<reference evidence="9 10" key="1">
    <citation type="submission" date="2019-01" db="EMBL/GenBank/DDBJ databases">
        <title>A draft genome assembly of the solar-powered sea slug Elysia chlorotica.</title>
        <authorList>
            <person name="Cai H."/>
            <person name="Li Q."/>
            <person name="Fang X."/>
            <person name="Li J."/>
            <person name="Curtis N.E."/>
            <person name="Altenburger A."/>
            <person name="Shibata T."/>
            <person name="Feng M."/>
            <person name="Maeda T."/>
            <person name="Schwartz J.A."/>
            <person name="Shigenobu S."/>
            <person name="Lundholm N."/>
            <person name="Nishiyama T."/>
            <person name="Yang H."/>
            <person name="Hasebe M."/>
            <person name="Li S."/>
            <person name="Pierce S.K."/>
            <person name="Wang J."/>
        </authorList>
    </citation>
    <scope>NUCLEOTIDE SEQUENCE [LARGE SCALE GENOMIC DNA]</scope>
    <source>
        <strain evidence="9">EC2010</strain>
        <tissue evidence="9">Whole organism of an adult</tissue>
    </source>
</reference>
<dbReference type="AlphaFoldDB" id="A0A433T346"/>
<dbReference type="PANTHER" id="PTHR31040:SF1">
    <property type="entry name" value="NURIM"/>
    <property type="match status" value="1"/>
</dbReference>
<name>A0A433T346_ELYCH</name>
<dbReference type="Proteomes" id="UP000271974">
    <property type="component" value="Unassembled WGS sequence"/>
</dbReference>
<dbReference type="EMBL" id="RQTK01000694">
    <property type="protein sequence ID" value="RUS75993.1"/>
    <property type="molecule type" value="Genomic_DNA"/>
</dbReference>
<evidence type="ECO:0000256" key="1">
    <source>
        <dbReference type="ARBA" id="ARBA00004473"/>
    </source>
</evidence>
<organism evidence="9 10">
    <name type="scientific">Elysia chlorotica</name>
    <name type="common">Eastern emerald elysia</name>
    <name type="synonym">Sea slug</name>
    <dbReference type="NCBI Taxonomy" id="188477"/>
    <lineage>
        <taxon>Eukaryota</taxon>
        <taxon>Metazoa</taxon>
        <taxon>Spiralia</taxon>
        <taxon>Lophotrochozoa</taxon>
        <taxon>Mollusca</taxon>
        <taxon>Gastropoda</taxon>
        <taxon>Heterobranchia</taxon>
        <taxon>Euthyneura</taxon>
        <taxon>Panpulmonata</taxon>
        <taxon>Sacoglossa</taxon>
        <taxon>Placobranchoidea</taxon>
        <taxon>Plakobranchidae</taxon>
        <taxon>Elysia</taxon>
    </lineage>
</organism>
<dbReference type="OrthoDB" id="10050858at2759"/>
<comment type="subcellular location">
    <subcellularLocation>
        <location evidence="1">Nucleus inner membrane</location>
        <topology evidence="1">Multi-pass membrane protein</topology>
    </subcellularLocation>
</comment>
<evidence type="ECO:0000256" key="2">
    <source>
        <dbReference type="ARBA" id="ARBA00010631"/>
    </source>
</evidence>
<comment type="caution">
    <text evidence="9">The sequence shown here is derived from an EMBL/GenBank/DDBJ whole genome shotgun (WGS) entry which is preliminary data.</text>
</comment>
<protein>
    <recommendedName>
        <fullName evidence="7">Nuclear envelope membrane protein</fullName>
    </recommendedName>
    <alternativeName>
        <fullName evidence="6">Nuclear rim protein</fullName>
    </alternativeName>
</protein>
<evidence type="ECO:0000256" key="4">
    <source>
        <dbReference type="ARBA" id="ARBA00022989"/>
    </source>
</evidence>
<comment type="similarity">
    <text evidence="2">Belongs to the nurim family.</text>
</comment>
<feature type="transmembrane region" description="Helical" evidence="8">
    <location>
        <begin position="91"/>
        <end position="110"/>
    </location>
</feature>
<evidence type="ECO:0000256" key="6">
    <source>
        <dbReference type="ARBA" id="ARBA00031700"/>
    </source>
</evidence>
<evidence type="ECO:0000256" key="7">
    <source>
        <dbReference type="ARBA" id="ARBA00032957"/>
    </source>
</evidence>
<feature type="transmembrane region" description="Helical" evidence="8">
    <location>
        <begin position="130"/>
        <end position="152"/>
    </location>
</feature>
<evidence type="ECO:0000313" key="10">
    <source>
        <dbReference type="Proteomes" id="UP000271974"/>
    </source>
</evidence>
<keyword evidence="5 8" id="KW-0472">Membrane</keyword>
<gene>
    <name evidence="9" type="ORF">EGW08_016238</name>
</gene>